<proteinExistence type="predicted"/>
<comment type="caution">
    <text evidence="4">The sequence shown here is derived from an EMBL/GenBank/DDBJ whole genome shotgun (WGS) entry which is preliminary data.</text>
</comment>
<feature type="compositionally biased region" description="Polar residues" evidence="2">
    <location>
        <begin position="353"/>
        <end position="365"/>
    </location>
</feature>
<feature type="compositionally biased region" description="Basic residues" evidence="2">
    <location>
        <begin position="277"/>
        <end position="305"/>
    </location>
</feature>
<dbReference type="GO" id="GO:0045727">
    <property type="term" value="P:positive regulation of translation"/>
    <property type="evidence" value="ECO:0007669"/>
    <property type="project" value="TreeGrafter"/>
</dbReference>
<dbReference type="EMBL" id="CAJPWZ010001479">
    <property type="protein sequence ID" value="CAG2216322.1"/>
    <property type="molecule type" value="Genomic_DNA"/>
</dbReference>
<evidence type="ECO:0000256" key="1">
    <source>
        <dbReference type="PROSITE-ProRule" id="PRU00117"/>
    </source>
</evidence>
<feature type="region of interest" description="Disordered" evidence="2">
    <location>
        <begin position="266"/>
        <end position="313"/>
    </location>
</feature>
<dbReference type="PANTHER" id="PTHR10603:SF7">
    <property type="entry name" value="FRAGILE X MESSENGER RIBONUCLEOPROTEIN 1 HOMOLOG"/>
    <property type="match status" value="1"/>
</dbReference>
<dbReference type="GO" id="GO:0099577">
    <property type="term" value="P:regulation of translation at presynapse, modulating synaptic transmission"/>
    <property type="evidence" value="ECO:0007669"/>
    <property type="project" value="TreeGrafter"/>
</dbReference>
<gene>
    <name evidence="4" type="ORF">MEDL_30058</name>
</gene>
<dbReference type="GO" id="GO:0043488">
    <property type="term" value="P:regulation of mRNA stability"/>
    <property type="evidence" value="ECO:0007669"/>
    <property type="project" value="TreeGrafter"/>
</dbReference>
<accession>A0A8S3S5A0</accession>
<dbReference type="AlphaFoldDB" id="A0A8S3S5A0"/>
<protein>
    <recommendedName>
        <fullName evidence="3">K Homology domain-containing protein</fullName>
    </recommendedName>
</protein>
<dbReference type="OrthoDB" id="424249at2759"/>
<dbReference type="Gene3D" id="2.30.30.140">
    <property type="match status" value="1"/>
</dbReference>
<dbReference type="InterPro" id="IPR004087">
    <property type="entry name" value="KH_dom"/>
</dbReference>
<dbReference type="InterPro" id="IPR041560">
    <property type="entry name" value="Tudor_FRM1"/>
</dbReference>
<dbReference type="GO" id="GO:0045182">
    <property type="term" value="F:translation regulator activity"/>
    <property type="evidence" value="ECO:0007669"/>
    <property type="project" value="TreeGrafter"/>
</dbReference>
<dbReference type="GO" id="GO:0010494">
    <property type="term" value="C:cytoplasmic stress granule"/>
    <property type="evidence" value="ECO:0007669"/>
    <property type="project" value="TreeGrafter"/>
</dbReference>
<keyword evidence="1" id="KW-0694">RNA-binding</keyword>
<evidence type="ECO:0000259" key="3">
    <source>
        <dbReference type="SMART" id="SM00322"/>
    </source>
</evidence>
<dbReference type="PANTHER" id="PTHR10603">
    <property type="entry name" value="FRAGILE X MENTAL RETARDATION SYNDROME-RELATED PROTEIN"/>
    <property type="match status" value="1"/>
</dbReference>
<dbReference type="GO" id="GO:0098793">
    <property type="term" value="C:presynapse"/>
    <property type="evidence" value="ECO:0007669"/>
    <property type="project" value="GOC"/>
</dbReference>
<evidence type="ECO:0000313" key="5">
    <source>
        <dbReference type="Proteomes" id="UP000683360"/>
    </source>
</evidence>
<dbReference type="GO" id="GO:0051028">
    <property type="term" value="P:mRNA transport"/>
    <property type="evidence" value="ECO:0007669"/>
    <property type="project" value="TreeGrafter"/>
</dbReference>
<keyword evidence="5" id="KW-1185">Reference proteome</keyword>
<dbReference type="PROSITE" id="PS50084">
    <property type="entry name" value="KH_TYPE_1"/>
    <property type="match status" value="1"/>
</dbReference>
<dbReference type="InterPro" id="IPR040148">
    <property type="entry name" value="FMR1"/>
</dbReference>
<organism evidence="4 5">
    <name type="scientific">Mytilus edulis</name>
    <name type="common">Blue mussel</name>
    <dbReference type="NCBI Taxonomy" id="6550"/>
    <lineage>
        <taxon>Eukaryota</taxon>
        <taxon>Metazoa</taxon>
        <taxon>Spiralia</taxon>
        <taxon>Lophotrochozoa</taxon>
        <taxon>Mollusca</taxon>
        <taxon>Bivalvia</taxon>
        <taxon>Autobranchia</taxon>
        <taxon>Pteriomorphia</taxon>
        <taxon>Mytilida</taxon>
        <taxon>Mytiloidea</taxon>
        <taxon>Mytilidae</taxon>
        <taxon>Mytilinae</taxon>
        <taxon>Mytilus</taxon>
    </lineage>
</organism>
<dbReference type="Pfam" id="PF18336">
    <property type="entry name" value="Tudor_FRX1"/>
    <property type="match status" value="1"/>
</dbReference>
<dbReference type="GO" id="GO:0005634">
    <property type="term" value="C:nucleus"/>
    <property type="evidence" value="ECO:0007669"/>
    <property type="project" value="TreeGrafter"/>
</dbReference>
<dbReference type="SUPFAM" id="SSF54791">
    <property type="entry name" value="Eukaryotic type KH-domain (KH-domain type I)"/>
    <property type="match status" value="1"/>
</dbReference>
<evidence type="ECO:0000313" key="4">
    <source>
        <dbReference type="EMBL" id="CAG2216322.1"/>
    </source>
</evidence>
<feature type="region of interest" description="Disordered" evidence="2">
    <location>
        <begin position="346"/>
        <end position="409"/>
    </location>
</feature>
<dbReference type="GO" id="GO:0043005">
    <property type="term" value="C:neuron projection"/>
    <property type="evidence" value="ECO:0007669"/>
    <property type="project" value="TreeGrafter"/>
</dbReference>
<dbReference type="InterPro" id="IPR004088">
    <property type="entry name" value="KH_dom_type_1"/>
</dbReference>
<dbReference type="Gene3D" id="3.30.1370.10">
    <property type="entry name" value="K Homology domain, type 1"/>
    <property type="match status" value="1"/>
</dbReference>
<reference evidence="4" key="1">
    <citation type="submission" date="2021-03" db="EMBL/GenBank/DDBJ databases">
        <authorList>
            <person name="Bekaert M."/>
        </authorList>
    </citation>
    <scope>NUCLEOTIDE SEQUENCE</scope>
</reference>
<dbReference type="InterPro" id="IPR036612">
    <property type="entry name" value="KH_dom_type_1_sf"/>
</dbReference>
<dbReference type="GO" id="GO:0048170">
    <property type="term" value="P:positive regulation of long-term neuronal synaptic plasticity"/>
    <property type="evidence" value="ECO:0007669"/>
    <property type="project" value="TreeGrafter"/>
</dbReference>
<feature type="domain" description="K Homology" evidence="3">
    <location>
        <begin position="147"/>
        <end position="234"/>
    </location>
</feature>
<sequence>MDWKGTEVEVDMPNGACYQASIKDITESGILIVFKDDLKPETSVTFEKVKLLPHQEEESFDFKQGDIIQSTSEDLNKKAEVLTDVHVKALKEMSQQRHERQYLEKNKHTETFMVTSDVAGLAIGRKHANIKKLNTPQAVEKARSLLEFKKEQLTVPHHFAGRIIGKAGKAIDEIIDKSMVDRIIRQTEQDASKNYCPDSNWTYLKEVCIGVVFNIIGTPESIENAKVLINFKLDALKNLYTSKIDIRDAERSDIWSDDENSSCFISSENISSIQHTPSRRRGNRTGRRSRGGRGNRFRGGQRGRNNHTEEESKQYQNYMKSDVSQQDVRATDKNDGFLLDSKTLVADSEGSSDDTLSCASINSEQHYPVHKPPNRSSWNGSRPRRRCRGGRGGRYRERLNSGDNQPSEDQISHFAYLDEEKEGLWLKYDAINAGTHLKQKEVDDNVGGIVFEQSSGGVRHKDIWNKPKAKDTGTRAEECYFPKHIEVGINKSMKVKRRLSSLDDKFSTGEDFTKSLVNFDSLLDDTPKVKTWVESKEMKEKRLMEEQLDRINEMQVLKI</sequence>
<evidence type="ECO:0000256" key="2">
    <source>
        <dbReference type="SAM" id="MobiDB-lite"/>
    </source>
</evidence>
<dbReference type="GO" id="GO:0003730">
    <property type="term" value="F:mRNA 3'-UTR binding"/>
    <property type="evidence" value="ECO:0007669"/>
    <property type="project" value="TreeGrafter"/>
</dbReference>
<dbReference type="Pfam" id="PF00013">
    <property type="entry name" value="KH_1"/>
    <property type="match status" value="1"/>
</dbReference>
<dbReference type="GO" id="GO:0048513">
    <property type="term" value="P:animal organ development"/>
    <property type="evidence" value="ECO:0007669"/>
    <property type="project" value="TreeGrafter"/>
</dbReference>
<name>A0A8S3S5A0_MYTED</name>
<dbReference type="SMART" id="SM00322">
    <property type="entry name" value="KH"/>
    <property type="match status" value="1"/>
</dbReference>
<feature type="compositionally biased region" description="Basic residues" evidence="2">
    <location>
        <begin position="382"/>
        <end position="393"/>
    </location>
</feature>
<dbReference type="Proteomes" id="UP000683360">
    <property type="component" value="Unassembled WGS sequence"/>
</dbReference>